<proteinExistence type="predicted"/>
<keyword evidence="1" id="KW-0732">Signal</keyword>
<protein>
    <recommendedName>
        <fullName evidence="4">Glycoside hydrolase</fullName>
    </recommendedName>
</protein>
<dbReference type="Proteomes" id="UP000799750">
    <property type="component" value="Unassembled WGS sequence"/>
</dbReference>
<evidence type="ECO:0000256" key="1">
    <source>
        <dbReference type="SAM" id="SignalP"/>
    </source>
</evidence>
<dbReference type="AlphaFoldDB" id="A0A6A6QYV0"/>
<dbReference type="InterPro" id="IPR017853">
    <property type="entry name" value="GH"/>
</dbReference>
<name>A0A6A6QYV0_9PEZI</name>
<feature type="signal peptide" evidence="1">
    <location>
        <begin position="1"/>
        <end position="19"/>
    </location>
</feature>
<dbReference type="OrthoDB" id="428177at2759"/>
<evidence type="ECO:0008006" key="4">
    <source>
        <dbReference type="Google" id="ProtNLM"/>
    </source>
</evidence>
<evidence type="ECO:0000313" key="2">
    <source>
        <dbReference type="EMBL" id="KAF2497625.1"/>
    </source>
</evidence>
<sequence>MKFTISIASFLSIPTFIFGTNGVRISSSNHMFGGVNHQNLQYLDPIERDRSITAIVNANATVIRLFIRGNEHHADPETSLGEFDFSVLDQFDDTLAAIHRISNGRTKVIIAPHDAHSLRGSNSAPCDVYCKALKGAFLDFYSTPMFRSAYKNRLSTMFNEYRSKNFGGASWSALNQVILGVDLQNEPWSGVWPIVAGEKWLCDIATYLKIDVGLGKNNIAVITGGISGAISPRGTENFPDSAIDCPAVDVIAIHGYFSADDDQTAGTPWVNMFLPGNTLTSRLLGNKLLMVEELSYTRTKRGLHYKNADIWDQGNALNYRGIPWLFSSVTEDDEWKTGHVALHRGAGSAMAALTSVLQDASTARSNFDWNRYLPQLQSHAFSPTNLLKANPYIPPQSACTFGCDGWFCDAADGCAPGSVCKNNVCRPCTTGCAGATCDNHRQLCQESMQCVNGTCQECEARKSAKPKKTSGDPYINFSDPNGSCVSDDPFATTAICQFCDPLARSCRGSPCVKAADCDVDEYCDWGLCKPCTEGCLGMACKTSRGCKTGRCNEFGKCDYPGKMKAPIRPEDVRGRRSPQYYAQGGRQQGPMKVKDNAWRVNAPMEEVKATGMSG</sequence>
<reference evidence="2" key="1">
    <citation type="journal article" date="2020" name="Stud. Mycol.">
        <title>101 Dothideomycetes genomes: a test case for predicting lifestyles and emergence of pathogens.</title>
        <authorList>
            <person name="Haridas S."/>
            <person name="Albert R."/>
            <person name="Binder M."/>
            <person name="Bloem J."/>
            <person name="Labutti K."/>
            <person name="Salamov A."/>
            <person name="Andreopoulos B."/>
            <person name="Baker S."/>
            <person name="Barry K."/>
            <person name="Bills G."/>
            <person name="Bluhm B."/>
            <person name="Cannon C."/>
            <person name="Castanera R."/>
            <person name="Culley D."/>
            <person name="Daum C."/>
            <person name="Ezra D."/>
            <person name="Gonzalez J."/>
            <person name="Henrissat B."/>
            <person name="Kuo A."/>
            <person name="Liang C."/>
            <person name="Lipzen A."/>
            <person name="Lutzoni F."/>
            <person name="Magnuson J."/>
            <person name="Mondo S."/>
            <person name="Nolan M."/>
            <person name="Ohm R."/>
            <person name="Pangilinan J."/>
            <person name="Park H.-J."/>
            <person name="Ramirez L."/>
            <person name="Alfaro M."/>
            <person name="Sun H."/>
            <person name="Tritt A."/>
            <person name="Yoshinaga Y."/>
            <person name="Zwiers L.-H."/>
            <person name="Turgeon B."/>
            <person name="Goodwin S."/>
            <person name="Spatafora J."/>
            <person name="Crous P."/>
            <person name="Grigoriev I."/>
        </authorList>
    </citation>
    <scope>NUCLEOTIDE SEQUENCE</scope>
    <source>
        <strain evidence="2">CBS 269.34</strain>
    </source>
</reference>
<accession>A0A6A6QYV0</accession>
<evidence type="ECO:0000313" key="3">
    <source>
        <dbReference type="Proteomes" id="UP000799750"/>
    </source>
</evidence>
<organism evidence="2 3">
    <name type="scientific">Lophium mytilinum</name>
    <dbReference type="NCBI Taxonomy" id="390894"/>
    <lineage>
        <taxon>Eukaryota</taxon>
        <taxon>Fungi</taxon>
        <taxon>Dikarya</taxon>
        <taxon>Ascomycota</taxon>
        <taxon>Pezizomycotina</taxon>
        <taxon>Dothideomycetes</taxon>
        <taxon>Pleosporomycetidae</taxon>
        <taxon>Mytilinidiales</taxon>
        <taxon>Mytilinidiaceae</taxon>
        <taxon>Lophium</taxon>
    </lineage>
</organism>
<gene>
    <name evidence="2" type="ORF">BU16DRAFT_616239</name>
</gene>
<dbReference type="SUPFAM" id="SSF51445">
    <property type="entry name" value="(Trans)glycosidases"/>
    <property type="match status" value="1"/>
</dbReference>
<keyword evidence="3" id="KW-1185">Reference proteome</keyword>
<feature type="chain" id="PRO_5025645124" description="Glycoside hydrolase" evidence="1">
    <location>
        <begin position="20"/>
        <end position="614"/>
    </location>
</feature>
<dbReference type="EMBL" id="MU004186">
    <property type="protein sequence ID" value="KAF2497625.1"/>
    <property type="molecule type" value="Genomic_DNA"/>
</dbReference>
<dbReference type="Gene3D" id="3.20.20.80">
    <property type="entry name" value="Glycosidases"/>
    <property type="match status" value="1"/>
</dbReference>